<evidence type="ECO:0000256" key="3">
    <source>
        <dbReference type="ARBA" id="ARBA00023004"/>
    </source>
</evidence>
<sequence length="1498" mass="165827" precursor="true">MMRRSWLVLLCAFMWCHSGLVARAEDTPSKQTDIYAKDNLVAWCIVPFDNQKRSPEQRAAMLERLGIGKLAYDYRAEHVPTFDAEMEALKAHGIELTAWWFPTVLNDDARHILKVLKRHDIKTQLWVTGSGGPKTPEDQQAWVEQEAARIRPIAEAAAKIGCRVGLYNHGGWFGEPENQIAIIKWLNLPNVGIVYNLHHGHAHVDRMPQLLKKMLPYLYAVNLNGMVRGGDQRGAKILPLGAGDLDAELLKTIRDSGYTGPIGILNHTQEDAEARLQDNLDGLSWLVGKLNGHPPSARPLYRSWQPSAAAALDGGKVYKGRDEFRQQPITVECRVQLNRKNDFNILVACDEKKSPAHWEIFTMPRQGVLTAYLPGMSPDHVRSKAAICDNKPHTVAMVYEATRVRLYVDGKQVASQKVSAKGGAAIPGGLAIGRLVEGGLACNGDIEWVRISTGVRDIPHEPQHAVKKDASTIQLWTFPKTAAVQQPPTTASEFNAGFVNETVAAAKESGDFMRGAALFADAKTACLSCHKVGMQGGTVGPDLTMIGKQRKPEQIIEAVFWPQRTVEAEFVSFTVITNDGKAIRGHKLREDKKSIVLRDPQTGVESTILREDIDELVPAGSLMPDGLTAAMTRQQQVDLIRFLTDLGRSNAAKPEALHMLMGHAHMHTPAPFEYDRAPLQPQDWPSWQQPVNRDRIYDFYAKEAAHFRKQKPTPPLLPDFPGLDGGELGHWGNQSETTWSDGRWNETRLGSVQSGVFHGGGVTVPRAVCMQLGDDNELSACFNPETLSYDAVWSGGFVKFSSVRHGFMHGLIMDGQPVKHEKSAKPDQAFEYHGFYRHGRRVVFAYRIGEVEYLDAPWVEDGKFTRVVAPADEHPLQELIQPGERQWPEVITTAVKLGTGRPYAVDTIELPYDNPWKALLFCGGHDFLPDGSALVCTMQGDVWHVSGFTDGGHQAQWRRFASGLHHALGLVVTDAGIFVQCRDQLVRLHDRNQDGEADYYECFSNAFETSPAGHDFICGLQCDDAGNFYTVSGNQGVVRISPDGKNVEVMATGLRNPDGLGILPDGTLTVPASEGDWTPASMVCAVRPSAEGQNGTPPYFGYQAPRDGKAPELPLVYLPRGLDNSSGGQVYIDSDRWGPLQGALVHLSFGGGRSFLLLRDEVGGQLQGAIVPLPGEFRSGAHRGRFNPQDGQLYVSGMAGWGSYTPDDGCFQRVRFTGDRVQLPIGFHVYQNGVTVKFTEPIDPAVAAQIENQFAQCWNYRYSGAYGSPEFSTRHHGMRGHDHLPITSAHVLPDGRSLFLEIPDLQPVSQLHLQLQVDAGEPRDMFLTVHRLDRPFSDYPGYRPVAKMVHPHPILSDLALATIRIRNPFMKAIPEARPITLETGKNLTFATRELRAKPGEAIRLNLVNPDVVPHNWALVKAGTLKSVGEMANRLVADPEAVARHYIPQTDDVLFYTDVIPPKSQFTIYFRAPKTPGRYPYLCTFPGHWMVMNGELIVE</sequence>
<gene>
    <name evidence="8" type="ORF">CA54_19270</name>
</gene>
<keyword evidence="6" id="KW-0732">Signal</keyword>
<dbReference type="PANTHER" id="PTHR33546:SF1">
    <property type="entry name" value="LARGE, MULTIFUNCTIONAL SECRETED PROTEIN"/>
    <property type="match status" value="1"/>
</dbReference>
<reference evidence="8 9" key="1">
    <citation type="submission" date="2019-02" db="EMBL/GenBank/DDBJ databases">
        <title>Deep-cultivation of Planctomycetes and their phenomic and genomic characterization uncovers novel biology.</title>
        <authorList>
            <person name="Wiegand S."/>
            <person name="Jogler M."/>
            <person name="Boedeker C."/>
            <person name="Pinto D."/>
            <person name="Vollmers J."/>
            <person name="Rivas-Marin E."/>
            <person name="Kohn T."/>
            <person name="Peeters S.H."/>
            <person name="Heuer A."/>
            <person name="Rast P."/>
            <person name="Oberbeckmann S."/>
            <person name="Bunk B."/>
            <person name="Jeske O."/>
            <person name="Meyerdierks A."/>
            <person name="Storesund J.E."/>
            <person name="Kallscheuer N."/>
            <person name="Luecker S."/>
            <person name="Lage O.M."/>
            <person name="Pohl T."/>
            <person name="Merkel B.J."/>
            <person name="Hornburger P."/>
            <person name="Mueller R.-W."/>
            <person name="Bruemmer F."/>
            <person name="Labrenz M."/>
            <person name="Spormann A.M."/>
            <person name="Op Den Camp H."/>
            <person name="Overmann J."/>
            <person name="Amann R."/>
            <person name="Jetten M.S.M."/>
            <person name="Mascher T."/>
            <person name="Medema M.H."/>
            <person name="Devos D.P."/>
            <person name="Kaster A.-K."/>
            <person name="Ovreas L."/>
            <person name="Rohde M."/>
            <person name="Galperin M.Y."/>
            <person name="Jogler C."/>
        </authorList>
    </citation>
    <scope>NUCLEOTIDE SEQUENCE [LARGE SCALE GENOMIC DNA]</scope>
    <source>
        <strain evidence="8 9">CA54</strain>
    </source>
</reference>
<dbReference type="InterPro" id="IPR013427">
    <property type="entry name" value="Haem-bd_dom_put"/>
</dbReference>
<dbReference type="GO" id="GO:0046872">
    <property type="term" value="F:metal ion binding"/>
    <property type="evidence" value="ECO:0007669"/>
    <property type="project" value="UniProtKB-KW"/>
</dbReference>
<dbReference type="NCBIfam" id="TIGR02603">
    <property type="entry name" value="CxxCH_TIGR02603"/>
    <property type="match status" value="1"/>
</dbReference>
<dbReference type="PROSITE" id="PS00196">
    <property type="entry name" value="COPPER_BLUE"/>
    <property type="match status" value="1"/>
</dbReference>
<dbReference type="SUPFAM" id="SSF63829">
    <property type="entry name" value="Calcium-dependent phosphotriesterase"/>
    <property type="match status" value="1"/>
</dbReference>
<dbReference type="Gene3D" id="2.120.10.30">
    <property type="entry name" value="TolB, C-terminal domain"/>
    <property type="match status" value="1"/>
</dbReference>
<name>A0A5C6BNT5_9PLAN</name>
<dbReference type="Pfam" id="PF20601">
    <property type="entry name" value="DUF6797"/>
    <property type="match status" value="1"/>
</dbReference>
<keyword evidence="1 5" id="KW-0349">Heme</keyword>
<organism evidence="8 9">
    <name type="scientific">Symmachiella macrocystis</name>
    <dbReference type="NCBI Taxonomy" id="2527985"/>
    <lineage>
        <taxon>Bacteria</taxon>
        <taxon>Pseudomonadati</taxon>
        <taxon>Planctomycetota</taxon>
        <taxon>Planctomycetia</taxon>
        <taxon>Planctomycetales</taxon>
        <taxon>Planctomycetaceae</taxon>
        <taxon>Symmachiella</taxon>
    </lineage>
</organism>
<feature type="chain" id="PRO_5022778258" evidence="6">
    <location>
        <begin position="25"/>
        <end position="1498"/>
    </location>
</feature>
<dbReference type="Gene3D" id="2.60.120.200">
    <property type="match status" value="1"/>
</dbReference>
<evidence type="ECO:0000313" key="9">
    <source>
        <dbReference type="Proteomes" id="UP000320735"/>
    </source>
</evidence>
<dbReference type="GO" id="GO:0009055">
    <property type="term" value="F:electron transfer activity"/>
    <property type="evidence" value="ECO:0007669"/>
    <property type="project" value="InterPro"/>
</dbReference>
<dbReference type="InterPro" id="IPR028871">
    <property type="entry name" value="BlueCu_1_BS"/>
</dbReference>
<proteinExistence type="predicted"/>
<evidence type="ECO:0000313" key="8">
    <source>
        <dbReference type="EMBL" id="TWU13101.1"/>
    </source>
</evidence>
<evidence type="ECO:0000256" key="1">
    <source>
        <dbReference type="ARBA" id="ARBA00022617"/>
    </source>
</evidence>
<dbReference type="InterPro" id="IPR011042">
    <property type="entry name" value="6-blade_b-propeller_TolB-like"/>
</dbReference>
<evidence type="ECO:0000256" key="4">
    <source>
        <dbReference type="ARBA" id="ARBA00023008"/>
    </source>
</evidence>
<dbReference type="Pfam" id="PF01261">
    <property type="entry name" value="AP_endonuc_2"/>
    <property type="match status" value="1"/>
</dbReference>
<dbReference type="OrthoDB" id="219211at2"/>
<dbReference type="SUPFAM" id="SSF46626">
    <property type="entry name" value="Cytochrome c"/>
    <property type="match status" value="1"/>
</dbReference>
<dbReference type="SUPFAM" id="SSF51658">
    <property type="entry name" value="Xylose isomerase-like"/>
    <property type="match status" value="1"/>
</dbReference>
<dbReference type="InterPro" id="IPR013320">
    <property type="entry name" value="ConA-like_dom_sf"/>
</dbReference>
<dbReference type="SUPFAM" id="SSF49899">
    <property type="entry name" value="Concanavalin A-like lectins/glucanases"/>
    <property type="match status" value="1"/>
</dbReference>
<dbReference type="Proteomes" id="UP000320735">
    <property type="component" value="Unassembled WGS sequence"/>
</dbReference>
<dbReference type="CDD" id="cd04233">
    <property type="entry name" value="Auracyanin"/>
    <property type="match status" value="1"/>
</dbReference>
<dbReference type="InterPro" id="IPR013022">
    <property type="entry name" value="Xyl_isomerase-like_TIM-brl"/>
</dbReference>
<dbReference type="PROSITE" id="PS51007">
    <property type="entry name" value="CYTC"/>
    <property type="match status" value="1"/>
</dbReference>
<keyword evidence="4" id="KW-0186">Copper</keyword>
<protein>
    <submittedName>
        <fullName evidence="8">Auracyanin-A</fullName>
    </submittedName>
</protein>
<dbReference type="SUPFAM" id="SSF49503">
    <property type="entry name" value="Cupredoxins"/>
    <property type="match status" value="1"/>
</dbReference>
<dbReference type="RefSeq" id="WP_146370481.1">
    <property type="nucleotide sequence ID" value="NZ_SJPP01000001.1"/>
</dbReference>
<feature type="domain" description="Cytochrome c" evidence="7">
    <location>
        <begin position="510"/>
        <end position="647"/>
    </location>
</feature>
<evidence type="ECO:0000256" key="5">
    <source>
        <dbReference type="PROSITE-ProRule" id="PRU00433"/>
    </source>
</evidence>
<dbReference type="Gene3D" id="1.10.760.10">
    <property type="entry name" value="Cytochrome c-like domain"/>
    <property type="match status" value="1"/>
</dbReference>
<dbReference type="PANTHER" id="PTHR33546">
    <property type="entry name" value="LARGE, MULTIFUNCTIONAL SECRETED PROTEIN-RELATED"/>
    <property type="match status" value="1"/>
</dbReference>
<dbReference type="Gene3D" id="3.20.20.150">
    <property type="entry name" value="Divalent-metal-dependent TIM barrel enzymes"/>
    <property type="match status" value="1"/>
</dbReference>
<keyword evidence="2 5" id="KW-0479">Metal-binding</keyword>
<evidence type="ECO:0000256" key="2">
    <source>
        <dbReference type="ARBA" id="ARBA00022723"/>
    </source>
</evidence>
<dbReference type="InterPro" id="IPR009056">
    <property type="entry name" value="Cyt_c-like_dom"/>
</dbReference>
<dbReference type="Gene3D" id="2.60.40.420">
    <property type="entry name" value="Cupredoxins - blue copper proteins"/>
    <property type="match status" value="1"/>
</dbReference>
<accession>A0A5C6BNT5</accession>
<evidence type="ECO:0000259" key="7">
    <source>
        <dbReference type="PROSITE" id="PS51007"/>
    </source>
</evidence>
<dbReference type="Pfam" id="PF13385">
    <property type="entry name" value="Laminin_G_3"/>
    <property type="match status" value="1"/>
</dbReference>
<dbReference type="GO" id="GO:0020037">
    <property type="term" value="F:heme binding"/>
    <property type="evidence" value="ECO:0007669"/>
    <property type="project" value="InterPro"/>
</dbReference>
<feature type="signal peptide" evidence="6">
    <location>
        <begin position="1"/>
        <end position="24"/>
    </location>
</feature>
<dbReference type="InterPro" id="IPR046476">
    <property type="entry name" value="DUF6797"/>
</dbReference>
<dbReference type="InterPro" id="IPR036909">
    <property type="entry name" value="Cyt_c-like_dom_sf"/>
</dbReference>
<dbReference type="EMBL" id="SJPP01000001">
    <property type="protein sequence ID" value="TWU13101.1"/>
    <property type="molecule type" value="Genomic_DNA"/>
</dbReference>
<dbReference type="InterPro" id="IPR008972">
    <property type="entry name" value="Cupredoxin"/>
</dbReference>
<evidence type="ECO:0000256" key="6">
    <source>
        <dbReference type="SAM" id="SignalP"/>
    </source>
</evidence>
<keyword evidence="9" id="KW-1185">Reference proteome</keyword>
<dbReference type="InterPro" id="IPR036237">
    <property type="entry name" value="Xyl_isomerase-like_sf"/>
</dbReference>
<comment type="caution">
    <text evidence="8">The sequence shown here is derived from an EMBL/GenBank/DDBJ whole genome shotgun (WGS) entry which is preliminary data.</text>
</comment>
<keyword evidence="3 5" id="KW-0408">Iron</keyword>